<keyword evidence="1" id="KW-1133">Transmembrane helix</keyword>
<feature type="transmembrane region" description="Helical" evidence="1">
    <location>
        <begin position="229"/>
        <end position="250"/>
    </location>
</feature>
<dbReference type="STRING" id="1503961.SAMN05421736_1121"/>
<keyword evidence="1" id="KW-0812">Transmembrane</keyword>
<sequence length="524" mass="56631">MFRFMLRRDRVQLPVWILGIVLPIVGTLAAYESLYSTAAERQESAAMMSSPAAISMTGPEFYLEDYTLGAMMGHQMLGFMGIVVALMSVLLIVRHTRKEEETGRTELVRASVTGRHANTTAVLMLAVAVNLVVALVVAVGLGATGAESITWEGSFLYGAALAVIGLAFSGLTLLFVQLLEHARGAIGISTGMIAIAYTLRAIGDMGEEFFSWISPIGWAQQTAVYLDNLWWPLFIGLAFFLVMAAIAYPLSTKRDVGAGMIPPRRGKASASAALTNPLGLAYRLQRTNLIVWSFAMLLFGIAYGSFLGEADKMIESIGDYAEEMLPALEGISLADSFAAMFISIASIVATIPALQSILRLRGEEKEGRLDGMLAGALSRYRLLGSYVAAALINTMILLFMAGLGMGIAGSQSMDNSAYLTDLMIAGLSYTPALWVVIGVAVALIGLVPRATSFSWAVLVFAFLVIYLGGALQMPEWVMKISPYQHIARFPAEEFNWVPLFWLTAIAAALIAVGMYSFRRRDISM</sequence>
<dbReference type="EMBL" id="FNPI01000012">
    <property type="protein sequence ID" value="SDZ40896.1"/>
    <property type="molecule type" value="Genomic_DNA"/>
</dbReference>
<evidence type="ECO:0000313" key="2">
    <source>
        <dbReference type="EMBL" id="SDZ40896.1"/>
    </source>
</evidence>
<dbReference type="OrthoDB" id="2014935at2"/>
<feature type="transmembrane region" description="Helical" evidence="1">
    <location>
        <begin position="72"/>
        <end position="93"/>
    </location>
</feature>
<evidence type="ECO:0000313" key="3">
    <source>
        <dbReference type="Proteomes" id="UP000198935"/>
    </source>
</evidence>
<protein>
    <submittedName>
        <fullName evidence="2">ABC-2 type transport system permease protein</fullName>
    </submittedName>
</protein>
<keyword evidence="3" id="KW-1185">Reference proteome</keyword>
<keyword evidence="1" id="KW-0472">Membrane</keyword>
<feature type="transmembrane region" description="Helical" evidence="1">
    <location>
        <begin position="453"/>
        <end position="474"/>
    </location>
</feature>
<feature type="transmembrane region" description="Helical" evidence="1">
    <location>
        <begin position="289"/>
        <end position="306"/>
    </location>
</feature>
<feature type="transmembrane region" description="Helical" evidence="1">
    <location>
        <begin position="155"/>
        <end position="176"/>
    </location>
</feature>
<feature type="transmembrane region" description="Helical" evidence="1">
    <location>
        <begin position="494"/>
        <end position="517"/>
    </location>
</feature>
<feature type="transmembrane region" description="Helical" evidence="1">
    <location>
        <begin position="12"/>
        <end position="31"/>
    </location>
</feature>
<reference evidence="3" key="1">
    <citation type="submission" date="2016-10" db="EMBL/GenBank/DDBJ databases">
        <authorList>
            <person name="Varghese N."/>
            <person name="Submissions S."/>
        </authorList>
    </citation>
    <scope>NUCLEOTIDE SEQUENCE [LARGE SCALE GENOMIC DNA]</scope>
    <source>
        <strain evidence="3">SP</strain>
    </source>
</reference>
<gene>
    <name evidence="2" type="ORF">SAMN05421736_1121</name>
</gene>
<dbReference type="Proteomes" id="UP000198935">
    <property type="component" value="Unassembled WGS sequence"/>
</dbReference>
<accession>A0A1H3SSA0</accession>
<evidence type="ECO:0000256" key="1">
    <source>
        <dbReference type="SAM" id="Phobius"/>
    </source>
</evidence>
<feature type="transmembrane region" description="Helical" evidence="1">
    <location>
        <begin position="337"/>
        <end position="360"/>
    </location>
</feature>
<feature type="transmembrane region" description="Helical" evidence="1">
    <location>
        <begin position="422"/>
        <end position="446"/>
    </location>
</feature>
<proteinExistence type="predicted"/>
<organism evidence="2 3">
    <name type="scientific">Evansella caseinilytica</name>
    <dbReference type="NCBI Taxonomy" id="1503961"/>
    <lineage>
        <taxon>Bacteria</taxon>
        <taxon>Bacillati</taxon>
        <taxon>Bacillota</taxon>
        <taxon>Bacilli</taxon>
        <taxon>Bacillales</taxon>
        <taxon>Bacillaceae</taxon>
        <taxon>Evansella</taxon>
    </lineage>
</organism>
<feature type="transmembrane region" description="Helical" evidence="1">
    <location>
        <begin position="183"/>
        <end position="202"/>
    </location>
</feature>
<dbReference type="AlphaFoldDB" id="A0A1H3SSA0"/>
<name>A0A1H3SSA0_9BACI</name>
<feature type="transmembrane region" description="Helical" evidence="1">
    <location>
        <begin position="121"/>
        <end position="143"/>
    </location>
</feature>
<feature type="transmembrane region" description="Helical" evidence="1">
    <location>
        <begin position="380"/>
        <end position="402"/>
    </location>
</feature>